<proteinExistence type="predicted"/>
<dbReference type="OrthoDB" id="3607295at2"/>
<accession>A0A3N0EDT1</accession>
<reference evidence="2 3" key="1">
    <citation type="submission" date="2018-11" db="EMBL/GenBank/DDBJ databases">
        <title>The genome draft of YIM 96095.</title>
        <authorList>
            <person name="Tang S.-K."/>
            <person name="Chunyu W.-X."/>
            <person name="Feng Y.-Z."/>
        </authorList>
    </citation>
    <scope>NUCLEOTIDE SEQUENCE [LARGE SCALE GENOMIC DNA]</scope>
    <source>
        <strain evidence="2 3">YIM 96095</strain>
    </source>
</reference>
<gene>
    <name evidence="2" type="ORF">EFW17_05545</name>
</gene>
<feature type="domain" description="Thiopeptide-type bacteriocin biosynthesis" evidence="1">
    <location>
        <begin position="10"/>
        <end position="321"/>
    </location>
</feature>
<evidence type="ECO:0000313" key="3">
    <source>
        <dbReference type="Proteomes" id="UP000269198"/>
    </source>
</evidence>
<dbReference type="Proteomes" id="UP000269198">
    <property type="component" value="Unassembled WGS sequence"/>
</dbReference>
<evidence type="ECO:0000259" key="1">
    <source>
        <dbReference type="Pfam" id="PF14028"/>
    </source>
</evidence>
<comment type="caution">
    <text evidence="2">The sequence shown here is derived from an EMBL/GenBank/DDBJ whole genome shotgun (WGS) entry which is preliminary data.</text>
</comment>
<dbReference type="EMBL" id="RJMB01000004">
    <property type="protein sequence ID" value="RNL86005.1"/>
    <property type="molecule type" value="Genomic_DNA"/>
</dbReference>
<dbReference type="RefSeq" id="WP_123200199.1">
    <property type="nucleotide sequence ID" value="NZ_RJMB01000004.1"/>
</dbReference>
<keyword evidence="3" id="KW-1185">Reference proteome</keyword>
<dbReference type="AlphaFoldDB" id="A0A3N0EDT1"/>
<name>A0A3N0EDT1_9ACTN</name>
<sequence>MREDVAEHDWIAAHVFYPARLDNLITRVAGPLAADLRERDQLEGFFFLRYWDGGNHLRFRVLPRRGSDRGRIRHTIEERFARYLDEHPATAPPDTVPYEQLAPRLARWEGVAEPAPRYPDNTVQFLAYRQEHARYGHGATMAAAERHFTESSRLALRLLESAPSPDRRATAGFVVIVLAWLCCDARTPWVRTPEREPSIPHVDGQEPGPEELRHRWEAQRDTLCALTRKLRAAHDAQRAGSAEHGHMGEWTRSITTLLAVLRERYASGAFTPPVRGWDRDTTLGRYDAVAPVIDICAHLFCNRIGVSPTEENYLRLLAARALRETG</sequence>
<protein>
    <recommendedName>
        <fullName evidence="1">Thiopeptide-type bacteriocin biosynthesis domain-containing protein</fullName>
    </recommendedName>
</protein>
<dbReference type="NCBIfam" id="TIGR03891">
    <property type="entry name" value="thiopep_ocin"/>
    <property type="match status" value="1"/>
</dbReference>
<dbReference type="Pfam" id="PF14028">
    <property type="entry name" value="Lant_dehydr_C"/>
    <property type="match status" value="1"/>
</dbReference>
<dbReference type="InterPro" id="IPR023809">
    <property type="entry name" value="Thiopep_bacteriocin_synth_dom"/>
</dbReference>
<organism evidence="2 3">
    <name type="scientific">Halostreptopolyspora alba</name>
    <dbReference type="NCBI Taxonomy" id="2487137"/>
    <lineage>
        <taxon>Bacteria</taxon>
        <taxon>Bacillati</taxon>
        <taxon>Actinomycetota</taxon>
        <taxon>Actinomycetes</taxon>
        <taxon>Streptosporangiales</taxon>
        <taxon>Nocardiopsidaceae</taxon>
        <taxon>Halostreptopolyspora</taxon>
    </lineage>
</organism>
<evidence type="ECO:0000313" key="2">
    <source>
        <dbReference type="EMBL" id="RNL86005.1"/>
    </source>
</evidence>